<dbReference type="PATRIC" id="fig|446692.3.peg.1710"/>
<keyword evidence="1" id="KW-1133">Transmembrane helix</keyword>
<dbReference type="KEGG" id="asz:ASN_1675"/>
<feature type="transmembrane region" description="Helical" evidence="1">
    <location>
        <begin position="413"/>
        <end position="432"/>
    </location>
</feature>
<name>A0A0U5ETI0_9PROT</name>
<feature type="transmembrane region" description="Helical" evidence="1">
    <location>
        <begin position="453"/>
        <end position="474"/>
    </location>
</feature>
<evidence type="ECO:0000313" key="3">
    <source>
        <dbReference type="Proteomes" id="UP000056109"/>
    </source>
</evidence>
<dbReference type="RefSeq" id="WP_082666614.1">
    <property type="nucleotide sequence ID" value="NZ_LN606600.1"/>
</dbReference>
<keyword evidence="3" id="KW-1185">Reference proteome</keyword>
<reference evidence="3" key="1">
    <citation type="submission" date="2014-09" db="EMBL/GenBank/DDBJ databases">
        <authorList>
            <person name="Illeghems K.G."/>
        </authorList>
    </citation>
    <scope>NUCLEOTIDE SEQUENCE [LARGE SCALE GENOMIC DNA]</scope>
    <source>
        <strain evidence="3">108B</strain>
    </source>
</reference>
<keyword evidence="1" id="KW-0472">Membrane</keyword>
<feature type="transmembrane region" description="Helical" evidence="1">
    <location>
        <begin position="160"/>
        <end position="188"/>
    </location>
</feature>
<keyword evidence="1" id="KW-0812">Transmembrane</keyword>
<feature type="transmembrane region" description="Helical" evidence="1">
    <location>
        <begin position="229"/>
        <end position="258"/>
    </location>
</feature>
<protein>
    <recommendedName>
        <fullName evidence="4">DUF2142 domain-containing protein</fullName>
    </recommendedName>
</protein>
<feature type="transmembrane region" description="Helical" evidence="1">
    <location>
        <begin position="21"/>
        <end position="41"/>
    </location>
</feature>
<evidence type="ECO:0000313" key="2">
    <source>
        <dbReference type="EMBL" id="CEF41018.1"/>
    </source>
</evidence>
<dbReference type="Proteomes" id="UP000056109">
    <property type="component" value="Chromosome I"/>
</dbReference>
<feature type="transmembrane region" description="Helical" evidence="1">
    <location>
        <begin position="264"/>
        <end position="284"/>
    </location>
</feature>
<evidence type="ECO:0008006" key="4">
    <source>
        <dbReference type="Google" id="ProtNLM"/>
    </source>
</evidence>
<gene>
    <name evidence="2" type="ORF">ASN_1675</name>
</gene>
<evidence type="ECO:0000256" key="1">
    <source>
        <dbReference type="SAM" id="Phobius"/>
    </source>
</evidence>
<accession>A0A0U5ETI0</accession>
<dbReference type="AlphaFoldDB" id="A0A0U5ETI0"/>
<sequence length="480" mass="52530">MKFTWRLGSLQIKRSLLPIHWIYGMFMLIAGLECVVLTPPFQVADELNHFMRAVQIAEGGVTGTRLSATQSGGVLPSPLFPMAQSFDYLKFNPAKKVDLGGLAQAYMMPWSGKTEFVEYPNTAFYPPSSYGGVVLGIWLGDALGVRPLTSLYIARGINGLLCTAIAMFAIALAGQMAPFFCVILSLPMSVSLMASASQDGILLSFSALACALIGQCFKRPDNKISHGFILLAGVILGCIAAAKVPYAPIVLLPLVLLIRRGASIVWPLLSSFLGTGIFLIWFVIGIHPTMTTIAVRGVSVHNQMLFVLDNPLKMANMFVHFGIENCKPLLHEAIGVLGWLDTSLPPLFYHVAEVCLILSFLGMFCVQTPQIQTRQIVFTSGVLALLCGSVFGIILALYLSWTAVGADHIEGVQGRYFLPLILLLPVGIQILYMNNKNIVKSEKTLKIQSNINFSLQAMVFIFMIFSVFTLYSSLSVRYWP</sequence>
<dbReference type="InterPro" id="IPR018674">
    <property type="entry name" value="DUF2142_membrane"/>
</dbReference>
<proteinExistence type="predicted"/>
<organism evidence="2 3">
    <name type="scientific">Acetobacter senegalensis</name>
    <dbReference type="NCBI Taxonomy" id="446692"/>
    <lineage>
        <taxon>Bacteria</taxon>
        <taxon>Pseudomonadati</taxon>
        <taxon>Pseudomonadota</taxon>
        <taxon>Alphaproteobacteria</taxon>
        <taxon>Acetobacterales</taxon>
        <taxon>Acetobacteraceae</taxon>
        <taxon>Acetobacter</taxon>
    </lineage>
</organism>
<feature type="transmembrane region" description="Helical" evidence="1">
    <location>
        <begin position="129"/>
        <end position="148"/>
    </location>
</feature>
<feature type="transmembrane region" description="Helical" evidence="1">
    <location>
        <begin position="378"/>
        <end position="401"/>
    </location>
</feature>
<dbReference type="EMBL" id="LN606600">
    <property type="protein sequence ID" value="CEF41018.1"/>
    <property type="molecule type" value="Genomic_DNA"/>
</dbReference>
<feature type="transmembrane region" description="Helical" evidence="1">
    <location>
        <begin position="200"/>
        <end position="217"/>
    </location>
</feature>
<dbReference type="GeneID" id="34782735"/>
<dbReference type="Pfam" id="PF09913">
    <property type="entry name" value="DUF2142"/>
    <property type="match status" value="1"/>
</dbReference>